<dbReference type="GO" id="GO:0016740">
    <property type="term" value="F:transferase activity"/>
    <property type="evidence" value="ECO:0007669"/>
    <property type="project" value="UniProtKB-KW"/>
</dbReference>
<dbReference type="Pfam" id="PF04230">
    <property type="entry name" value="PS_pyruv_trans"/>
    <property type="match status" value="1"/>
</dbReference>
<reference evidence="2 3" key="1">
    <citation type="submission" date="2019-06" db="EMBL/GenBank/DDBJ databases">
        <title>Sequencing the genomes of 1000 actinobacteria strains.</title>
        <authorList>
            <person name="Klenk H.-P."/>
        </authorList>
    </citation>
    <scope>NUCLEOTIDE SEQUENCE [LARGE SCALE GENOMIC DNA]</scope>
    <source>
        <strain evidence="2 3">DSM 25218</strain>
    </source>
</reference>
<accession>A0A543AA13</accession>
<dbReference type="AlphaFoldDB" id="A0A543AA13"/>
<sequence length="376" mass="41951">MSSMRLSSLRHHPVVRSAARRLPDPLKEQIKTAVARRRRRGRKPVIGLAGFFGAGNYGDELFLSVYEQYFGEEFELRVLADNMTKPYYDRPLPEIVDEVDAILIGGGDILQPWQADPRYFNHKMLAKPVFVVGIGVPIYRNTEIKPHIIEKHKRFLEHPNVKFIGVRDRPTADWTLANISADLDIKVAPDMVCSLDLPAATKPEGAPILGVVTRYRPNLDEPDDYSRVEEMAGKAIAEGWRVRHLILGTMDVGRRDMANADDLDIPGKEVVYTEDLDELTRAIGECTALASMKFHGSVVATMYGVPSIVMIPTNKNRNFMKRIGLDANVSDFAAADLAERFADRIVPDPEAVAGLRTAADAHLRELRTGVKQTLGL</sequence>
<protein>
    <submittedName>
        <fullName evidence="2">Polysaccharide pyruvyl transferase WcaK-like protein</fullName>
    </submittedName>
</protein>
<feature type="domain" description="Polysaccharide pyruvyl transferase" evidence="1">
    <location>
        <begin position="56"/>
        <end position="310"/>
    </location>
</feature>
<gene>
    <name evidence="2" type="ORF">FB381_3336</name>
</gene>
<evidence type="ECO:0000313" key="3">
    <source>
        <dbReference type="Proteomes" id="UP000320209"/>
    </source>
</evidence>
<proteinExistence type="predicted"/>
<dbReference type="OrthoDB" id="3240130at2"/>
<dbReference type="EMBL" id="VFOV01000001">
    <property type="protein sequence ID" value="TQL69431.1"/>
    <property type="molecule type" value="Genomic_DNA"/>
</dbReference>
<organism evidence="2 3">
    <name type="scientific">Nocardioides albertanoniae</name>
    <dbReference type="NCBI Taxonomy" id="1175486"/>
    <lineage>
        <taxon>Bacteria</taxon>
        <taxon>Bacillati</taxon>
        <taxon>Actinomycetota</taxon>
        <taxon>Actinomycetes</taxon>
        <taxon>Propionibacteriales</taxon>
        <taxon>Nocardioidaceae</taxon>
        <taxon>Nocardioides</taxon>
    </lineage>
</organism>
<dbReference type="Proteomes" id="UP000320209">
    <property type="component" value="Unassembled WGS sequence"/>
</dbReference>
<keyword evidence="2" id="KW-0808">Transferase</keyword>
<evidence type="ECO:0000313" key="2">
    <source>
        <dbReference type="EMBL" id="TQL69431.1"/>
    </source>
</evidence>
<dbReference type="InterPro" id="IPR007345">
    <property type="entry name" value="Polysacch_pyruvyl_Trfase"/>
</dbReference>
<dbReference type="PANTHER" id="PTHR36836:SF1">
    <property type="entry name" value="COLANIC ACID BIOSYNTHESIS PROTEIN WCAK"/>
    <property type="match status" value="1"/>
</dbReference>
<evidence type="ECO:0000259" key="1">
    <source>
        <dbReference type="Pfam" id="PF04230"/>
    </source>
</evidence>
<keyword evidence="3" id="KW-1185">Reference proteome</keyword>
<comment type="caution">
    <text evidence="2">The sequence shown here is derived from an EMBL/GenBank/DDBJ whole genome shotgun (WGS) entry which is preliminary data.</text>
</comment>
<name>A0A543AA13_9ACTN</name>
<dbReference type="PANTHER" id="PTHR36836">
    <property type="entry name" value="COLANIC ACID BIOSYNTHESIS PROTEIN WCAK"/>
    <property type="match status" value="1"/>
</dbReference>